<accession>A0A178EX40</accession>
<dbReference type="InterPro" id="IPR048940">
    <property type="entry name" value="ATG5_HBR"/>
</dbReference>
<dbReference type="VEuPathDB" id="FungiDB:TERG_04873"/>
<dbReference type="GO" id="GO:0061908">
    <property type="term" value="C:phagophore"/>
    <property type="evidence" value="ECO:0007669"/>
    <property type="project" value="TreeGrafter"/>
</dbReference>
<dbReference type="InterPro" id="IPR019182">
    <property type="entry name" value="Cytochrome_b-c1_su10_fun"/>
</dbReference>
<dbReference type="Proteomes" id="UP000243015">
    <property type="component" value="Unassembled WGS sequence"/>
</dbReference>
<keyword evidence="1 2" id="KW-0472">Membrane</keyword>
<dbReference type="InterPro" id="IPR048939">
    <property type="entry name" value="ATG5_UblA"/>
</dbReference>
<keyword evidence="1" id="KW-0072">Autophagy</keyword>
<reference evidence="6 7" key="1">
    <citation type="submission" date="2016-05" db="EMBL/GenBank/DDBJ databases">
        <title>Genome sequencing of Trichophyton rubrum CMCC(F)T1i isolated from hair.</title>
        <authorList>
            <person name="Zhan P."/>
            <person name="Tao Y."/>
            <person name="Liu W."/>
        </authorList>
    </citation>
    <scope>NUCLEOTIDE SEQUENCE [LARGE SCALE GENOMIC DNA]</scope>
    <source>
        <strain evidence="7">CMCC(F)T1i</strain>
    </source>
</reference>
<evidence type="ECO:0000256" key="2">
    <source>
        <dbReference type="SAM" id="Phobius"/>
    </source>
</evidence>
<dbReference type="GO" id="GO:0044233">
    <property type="term" value="C:mitochondria-associated endoplasmic reticulum membrane contact site"/>
    <property type="evidence" value="ECO:0007669"/>
    <property type="project" value="TreeGrafter"/>
</dbReference>
<gene>
    <name evidence="6" type="ORF">A7C99_3943</name>
</gene>
<evidence type="ECO:0000259" key="4">
    <source>
        <dbReference type="Pfam" id="PF20637"/>
    </source>
</evidence>
<dbReference type="GO" id="GO:0006122">
    <property type="term" value="P:mitochondrial electron transport, ubiquinol to cytochrome c"/>
    <property type="evidence" value="ECO:0007669"/>
    <property type="project" value="InterPro"/>
</dbReference>
<keyword evidence="1" id="KW-1017">Isopeptide bond</keyword>
<dbReference type="GO" id="GO:0006995">
    <property type="term" value="P:cellular response to nitrogen starvation"/>
    <property type="evidence" value="ECO:0007669"/>
    <property type="project" value="TreeGrafter"/>
</dbReference>
<dbReference type="Gene3D" id="3.10.20.620">
    <property type="match status" value="1"/>
</dbReference>
<dbReference type="GO" id="GO:0005776">
    <property type="term" value="C:autophagosome"/>
    <property type="evidence" value="ECO:0007669"/>
    <property type="project" value="TreeGrafter"/>
</dbReference>
<dbReference type="GO" id="GO:0019776">
    <property type="term" value="F:Atg8-family ligase activity"/>
    <property type="evidence" value="ECO:0007669"/>
    <property type="project" value="TreeGrafter"/>
</dbReference>
<dbReference type="InterPro" id="IPR048318">
    <property type="entry name" value="ATG5_UblB"/>
</dbReference>
<evidence type="ECO:0000259" key="5">
    <source>
        <dbReference type="Pfam" id="PF20638"/>
    </source>
</evidence>
<dbReference type="GO" id="GO:0034274">
    <property type="term" value="C:Atg12-Atg5-Atg16 complex"/>
    <property type="evidence" value="ECO:0007669"/>
    <property type="project" value="TreeGrafter"/>
</dbReference>
<keyword evidence="2" id="KW-0812">Transmembrane</keyword>
<comment type="function">
    <text evidence="1">Involved in cytoplasm to vacuole transport (Cvt) and autophagic vesicle formation.</text>
</comment>
<organism evidence="6 7">
    <name type="scientific">Trichophyton rubrum</name>
    <name type="common">Athlete's foot fungus</name>
    <name type="synonym">Epidermophyton rubrum</name>
    <dbReference type="NCBI Taxonomy" id="5551"/>
    <lineage>
        <taxon>Eukaryota</taxon>
        <taxon>Fungi</taxon>
        <taxon>Dikarya</taxon>
        <taxon>Ascomycota</taxon>
        <taxon>Pezizomycotina</taxon>
        <taxon>Eurotiomycetes</taxon>
        <taxon>Eurotiomycetidae</taxon>
        <taxon>Onygenales</taxon>
        <taxon>Arthrodermataceae</taxon>
        <taxon>Trichophyton</taxon>
    </lineage>
</organism>
<keyword evidence="1" id="KW-0832">Ubl conjugation</keyword>
<dbReference type="AlphaFoldDB" id="A0A178EX40"/>
<feature type="domain" description="Autophagy protein ATG5 UblB" evidence="3">
    <location>
        <begin position="250"/>
        <end position="331"/>
    </location>
</feature>
<sequence length="335" mass="37436">MASQAPRSGPFGSYRSPFAPKYTVPTKIAGLTTTQVMRLMPMATTMGAATGIFAIFFLGDVPRIREDILMNIPIIGSYWDRLIAPEDNAVNIRLDIYIGILQRATQGSDTGHVHGLLDFFKPYLIGSDPVYPYQGWFSFEGIPLKWHYPVGLLYDLYASTEPALEQSDDKDTRYPCRKTLPWKLTLHFQDWPDQELVGLDEQGRVMHDFFMNSVKEADFVRNGTGKSIMTLSKEDSNKLWTSIQERSEKPSIKVVQSQFPPKISTVSVGTEKQIQTIGTALHSVAPSLFPDDKDTNMATPILHGAAVPMSAPLEEMARCAAYADGWLNIVVWMHG</sequence>
<dbReference type="PANTHER" id="PTHR13040">
    <property type="entry name" value="AUTOPHAGY PROTEIN 5"/>
    <property type="match status" value="1"/>
</dbReference>
<dbReference type="GO" id="GO:0000422">
    <property type="term" value="P:autophagy of mitochondrion"/>
    <property type="evidence" value="ECO:0007669"/>
    <property type="project" value="TreeGrafter"/>
</dbReference>
<keyword evidence="1" id="KW-0813">Transport</keyword>
<dbReference type="Pfam" id="PF09796">
    <property type="entry name" value="QCR10"/>
    <property type="match status" value="1"/>
</dbReference>
<dbReference type="VEuPathDB" id="FungiDB:TERG_04872"/>
<dbReference type="Pfam" id="PF04106">
    <property type="entry name" value="ATG5_UblB"/>
    <property type="match status" value="1"/>
</dbReference>
<evidence type="ECO:0000256" key="1">
    <source>
        <dbReference type="RuleBase" id="RU361202"/>
    </source>
</evidence>
<feature type="transmembrane region" description="Helical" evidence="2">
    <location>
        <begin position="39"/>
        <end position="59"/>
    </location>
</feature>
<evidence type="ECO:0000313" key="6">
    <source>
        <dbReference type="EMBL" id="OAL64509.1"/>
    </source>
</evidence>
<feature type="domain" description="Autophagy protein ATG5 UblA" evidence="5">
    <location>
        <begin position="116"/>
        <end position="188"/>
    </location>
</feature>
<dbReference type="InterPro" id="IPR042527">
    <property type="entry name" value="Atg5_UblA_dom_sf"/>
</dbReference>
<dbReference type="InterPro" id="IPR007239">
    <property type="entry name" value="Atg5"/>
</dbReference>
<dbReference type="Pfam" id="PF20637">
    <property type="entry name" value="ATG5_HBR"/>
    <property type="match status" value="1"/>
</dbReference>
<comment type="subunit">
    <text evidence="1">Conjugated with ATG12.</text>
</comment>
<feature type="domain" description="Autophagy protein ATG5 alpha-helical bundle region" evidence="4">
    <location>
        <begin position="204"/>
        <end position="247"/>
    </location>
</feature>
<dbReference type="EMBL" id="LHPM01000015">
    <property type="protein sequence ID" value="OAL64509.1"/>
    <property type="molecule type" value="Genomic_DNA"/>
</dbReference>
<dbReference type="Gene3D" id="3.10.20.90">
    <property type="entry name" value="Phosphatidylinositol 3-kinase Catalytic Subunit, Chain A, domain 1"/>
    <property type="match status" value="1"/>
</dbReference>
<dbReference type="GO" id="GO:0005739">
    <property type="term" value="C:mitochondrion"/>
    <property type="evidence" value="ECO:0007669"/>
    <property type="project" value="GOC"/>
</dbReference>
<protein>
    <recommendedName>
        <fullName evidence="1">Autophagy protein 5</fullName>
    </recommendedName>
</protein>
<keyword evidence="2" id="KW-1133">Transmembrane helix</keyword>
<dbReference type="GO" id="GO:0034045">
    <property type="term" value="C:phagophore assembly site membrane"/>
    <property type="evidence" value="ECO:0007669"/>
    <property type="project" value="UniProtKB-SubCell"/>
</dbReference>
<dbReference type="GO" id="GO:0034727">
    <property type="term" value="P:piecemeal microautophagy of the nucleus"/>
    <property type="evidence" value="ECO:0007669"/>
    <property type="project" value="TreeGrafter"/>
</dbReference>
<evidence type="ECO:0000259" key="3">
    <source>
        <dbReference type="Pfam" id="PF04106"/>
    </source>
</evidence>
<proteinExistence type="inferred from homology"/>
<comment type="similarity">
    <text evidence="1">Belongs to the ATG5 family.</text>
</comment>
<name>A0A178EX40_TRIRU</name>
<comment type="subcellular location">
    <subcellularLocation>
        <location evidence="1">Preautophagosomal structure membrane</location>
        <topology evidence="1">Peripheral membrane protein</topology>
    </subcellularLocation>
</comment>
<evidence type="ECO:0000313" key="7">
    <source>
        <dbReference type="Proteomes" id="UP000243015"/>
    </source>
</evidence>
<dbReference type="PANTHER" id="PTHR13040:SF2">
    <property type="entry name" value="AUTOPHAGY PROTEIN 5"/>
    <property type="match status" value="1"/>
</dbReference>
<comment type="caution">
    <text evidence="6">The sequence shown here is derived from an EMBL/GenBank/DDBJ whole genome shotgun (WGS) entry which is preliminary data.</text>
</comment>
<dbReference type="Pfam" id="PF20638">
    <property type="entry name" value="ATG5_UblA"/>
    <property type="match status" value="1"/>
</dbReference>